<dbReference type="InterPro" id="IPR023214">
    <property type="entry name" value="HAD_sf"/>
</dbReference>
<comment type="similarity">
    <text evidence="1">Belongs to the TIM50 family.</text>
</comment>
<dbReference type="PANTHER" id="PTHR12210">
    <property type="entry name" value="DULLARD PROTEIN PHOSPHATASE"/>
    <property type="match status" value="1"/>
</dbReference>
<comment type="subcellular location">
    <subcellularLocation>
        <location evidence="1">Mitochondrion inner membrane</location>
        <topology evidence="1">Single-pass membrane protein</topology>
    </subcellularLocation>
</comment>
<dbReference type="SUPFAM" id="SSF56784">
    <property type="entry name" value="HAD-like"/>
    <property type="match status" value="1"/>
</dbReference>
<name>A0A517LM75_9PEZI</name>
<gene>
    <name evidence="3" type="ORF">FKW77_001100</name>
</gene>
<evidence type="ECO:0000256" key="1">
    <source>
        <dbReference type="RuleBase" id="RU365079"/>
    </source>
</evidence>
<keyword evidence="4" id="KW-1185">Reference proteome</keyword>
<dbReference type="GO" id="GO:0005744">
    <property type="term" value="C:TIM23 mitochondrial import inner membrane translocase complex"/>
    <property type="evidence" value="ECO:0007669"/>
    <property type="project" value="UniProtKB-UniRule"/>
</dbReference>
<proteinExistence type="inferred from homology"/>
<dbReference type="InterPro" id="IPR004274">
    <property type="entry name" value="FCP1_dom"/>
</dbReference>
<organism evidence="3 4">
    <name type="scientific">Venturia effusa</name>
    <dbReference type="NCBI Taxonomy" id="50376"/>
    <lineage>
        <taxon>Eukaryota</taxon>
        <taxon>Fungi</taxon>
        <taxon>Dikarya</taxon>
        <taxon>Ascomycota</taxon>
        <taxon>Pezizomycotina</taxon>
        <taxon>Dothideomycetes</taxon>
        <taxon>Pleosporomycetidae</taxon>
        <taxon>Venturiales</taxon>
        <taxon>Venturiaceae</taxon>
        <taxon>Venturia</taxon>
    </lineage>
</organism>
<keyword evidence="1" id="KW-0811">Translocation</keyword>
<evidence type="ECO:0000259" key="2">
    <source>
        <dbReference type="PROSITE" id="PS50969"/>
    </source>
</evidence>
<protein>
    <recommendedName>
        <fullName evidence="1">Mitochondrial import inner membrane translocase subunit TIM50</fullName>
    </recommendedName>
</protein>
<keyword evidence="1" id="KW-0809">Transit peptide</keyword>
<dbReference type="GO" id="GO:0015031">
    <property type="term" value="P:protein transport"/>
    <property type="evidence" value="ECO:0007669"/>
    <property type="project" value="UniProtKB-KW"/>
</dbReference>
<accession>A0A517LM75</accession>
<keyword evidence="1" id="KW-0496">Mitochondrion</keyword>
<feature type="domain" description="FCP1 homology" evidence="2">
    <location>
        <begin position="23"/>
        <end position="195"/>
    </location>
</feature>
<dbReference type="AlphaFoldDB" id="A0A517LM75"/>
<dbReference type="Proteomes" id="UP000316270">
    <property type="component" value="Chromosome 16"/>
</dbReference>
<keyword evidence="1" id="KW-0813">Transport</keyword>
<dbReference type="Gene3D" id="3.40.50.1000">
    <property type="entry name" value="HAD superfamily/HAD-like"/>
    <property type="match status" value="1"/>
</dbReference>
<dbReference type="PROSITE" id="PS50969">
    <property type="entry name" value="FCP1"/>
    <property type="match status" value="1"/>
</dbReference>
<dbReference type="Pfam" id="PF03031">
    <property type="entry name" value="NIF"/>
    <property type="match status" value="1"/>
</dbReference>
<evidence type="ECO:0000313" key="3">
    <source>
        <dbReference type="EMBL" id="QDS76724.1"/>
    </source>
</evidence>
<dbReference type="OrthoDB" id="1711508at2759"/>
<comment type="function">
    <text evidence="1">Essential component of the TIM23 complex, a complex that mediates the translocation of transit peptide-containing proteins across the mitochondrial inner membrane.</text>
</comment>
<dbReference type="EMBL" id="CP042200">
    <property type="protein sequence ID" value="QDS76724.1"/>
    <property type="molecule type" value="Genomic_DNA"/>
</dbReference>
<dbReference type="InterPro" id="IPR036412">
    <property type="entry name" value="HAD-like_sf"/>
</dbReference>
<reference evidence="3 4" key="1">
    <citation type="submission" date="2019-07" db="EMBL/GenBank/DDBJ databases">
        <title>Finished genome of Venturia effusa.</title>
        <authorList>
            <person name="Young C.A."/>
            <person name="Cox M.P."/>
            <person name="Ganley A.R.D."/>
            <person name="David W.J."/>
        </authorList>
    </citation>
    <scope>NUCLEOTIDE SEQUENCE [LARGE SCALE GENOMIC DNA]</scope>
    <source>
        <strain evidence="4">albino</strain>
    </source>
</reference>
<evidence type="ECO:0000313" key="4">
    <source>
        <dbReference type="Proteomes" id="UP000316270"/>
    </source>
</evidence>
<dbReference type="STRING" id="50376.A0A517LM75"/>
<sequence length="246" mass="28282">MKAVPQPSQQYLAASNVTALRFDIKLPLLVILDLNGCLVVRKGAGIEPRENVKQFLHYLLHEHWVMVWSSAMSSNVQRILNTLLTKEEQAKLVAVWDRSHFDLTKEQYDSKIQLYKELSRVWESDYIQAKHPYAAIHPWAYWNFYNTVLIDDTHEKAKSEPFNHLHIPQLLPLKEVSLQPGTTVLGQVAEYLDALRHSGNVANSIKNEPFKLNDHYNLDWKASGGIETENVEAGNENMEDRPPNED</sequence>
<dbReference type="InterPro" id="IPR050365">
    <property type="entry name" value="TIM50"/>
</dbReference>
<comment type="subunit">
    <text evidence="1">Component of the TIM23 complex.</text>
</comment>
<keyword evidence="1" id="KW-0653">Protein transport</keyword>